<dbReference type="PROSITE" id="PS51257">
    <property type="entry name" value="PROKAR_LIPOPROTEIN"/>
    <property type="match status" value="1"/>
</dbReference>
<evidence type="ECO:0000313" key="1">
    <source>
        <dbReference type="EMBL" id="APX89567.1"/>
    </source>
</evidence>
<proteinExistence type="predicted"/>
<accession>A0A1U7DHT3</accession>
<dbReference type="RefSeq" id="WP_076979590.1">
    <property type="nucleotide sequence ID" value="NZ_CP019124.1"/>
</dbReference>
<organism evidence="1 2">
    <name type="scientific">Brevirhabdus pacifica</name>
    <dbReference type="NCBI Taxonomy" id="1267768"/>
    <lineage>
        <taxon>Bacteria</taxon>
        <taxon>Pseudomonadati</taxon>
        <taxon>Pseudomonadota</taxon>
        <taxon>Alphaproteobacteria</taxon>
        <taxon>Rhodobacterales</taxon>
        <taxon>Paracoccaceae</taxon>
        <taxon>Brevirhabdus</taxon>
    </lineage>
</organism>
<accession>A0A2M9DDG5</accession>
<protein>
    <submittedName>
        <fullName evidence="1">Uncharacterized protein</fullName>
    </submittedName>
</protein>
<dbReference type="EMBL" id="CP019124">
    <property type="protein sequence ID" value="APX89567.1"/>
    <property type="molecule type" value="Genomic_DNA"/>
</dbReference>
<evidence type="ECO:0000313" key="2">
    <source>
        <dbReference type="Proteomes" id="UP000187266"/>
    </source>
</evidence>
<dbReference type="Proteomes" id="UP000187266">
    <property type="component" value="Chromosome"/>
</dbReference>
<keyword evidence="2" id="KW-1185">Reference proteome</keyword>
<gene>
    <name evidence="1" type="ORF">BV394_07440</name>
</gene>
<dbReference type="STRING" id="1267768.BV394_07440"/>
<name>A0A1U7DHT3_9RHOB</name>
<reference evidence="1 2" key="1">
    <citation type="submission" date="2017-01" db="EMBL/GenBank/DDBJ databases">
        <title>Genomic analysis of Xuhuaishuia manganoxidans DY6-4.</title>
        <authorList>
            <person name="Wang X."/>
        </authorList>
    </citation>
    <scope>NUCLEOTIDE SEQUENCE [LARGE SCALE GENOMIC DNA]</scope>
    <source>
        <strain evidence="1 2">DY6-4</strain>
    </source>
</reference>
<sequence>MLRTILPLVTILFLAACGADNIYASDEAVARAAFVNPEPASITLVTAINNRSGEGGHTAVIVNGSQQVLWDPAGTWYHRSAPERHDLHYGFTNTLREFFYDYHARETFHLVVQEVPVTRAVADQAIRAFAAQGAAPKSFCSNYTSKALRTVPGFENMPVSFFPKTTMNAFAQLPGVKTRKIYDDDSDNNKSKLAAGN</sequence>
<dbReference type="AlphaFoldDB" id="A0A1U7DHT3"/>